<reference evidence="2 3" key="2">
    <citation type="journal article" date="2024" name="Int. J. Syst. Evol. Microbiol.">
        <title>Promethearchaeum syntrophicum gen. nov., sp. nov., an anaerobic, obligately syntrophic archaeon, the first isolate of the lineage 'Asgard' archaea, and proposal of the new archaeal phylum Promethearchaeota phyl. nov. and kingdom Promethearchaeati regn. nov.</title>
        <authorList>
            <person name="Imachi H."/>
            <person name="Nobu M.K."/>
            <person name="Kato S."/>
            <person name="Takaki Y."/>
            <person name="Miyazaki M."/>
            <person name="Miyata M."/>
            <person name="Ogawara M."/>
            <person name="Saito Y."/>
            <person name="Sakai S."/>
            <person name="Tahara Y.O."/>
            <person name="Takano Y."/>
            <person name="Tasumi E."/>
            <person name="Uematsu K."/>
            <person name="Yoshimura T."/>
            <person name="Itoh T."/>
            <person name="Ohkuma M."/>
            <person name="Takai K."/>
        </authorList>
    </citation>
    <scope>NUCLEOTIDE SEQUENCE [LARGE SCALE GENOMIC DNA]</scope>
    <source>
        <strain evidence="2 3">MK-D1</strain>
    </source>
</reference>
<evidence type="ECO:0000313" key="3">
    <source>
        <dbReference type="Proteomes" id="UP000321408"/>
    </source>
</evidence>
<dbReference type="GeneID" id="41330735"/>
<dbReference type="KEGG" id="psyt:DSAG12_02756"/>
<dbReference type="AlphaFoldDB" id="A0A5B9DDX1"/>
<gene>
    <name evidence="2" type="ORF">DSAG12_02756</name>
</gene>
<organism evidence="2 3">
    <name type="scientific">Promethearchaeum syntrophicum</name>
    <dbReference type="NCBI Taxonomy" id="2594042"/>
    <lineage>
        <taxon>Archaea</taxon>
        <taxon>Promethearchaeati</taxon>
        <taxon>Promethearchaeota</taxon>
        <taxon>Promethearchaeia</taxon>
        <taxon>Promethearchaeales</taxon>
        <taxon>Promethearchaeaceae</taxon>
        <taxon>Promethearchaeum</taxon>
    </lineage>
</organism>
<name>A0A5B9DDX1_9ARCH</name>
<dbReference type="Proteomes" id="UP000321408">
    <property type="component" value="Chromosome"/>
</dbReference>
<reference evidence="2 3" key="1">
    <citation type="journal article" date="2020" name="Nature">
        <title>Isolation of an archaeon at the prokaryote-eukaryote interface.</title>
        <authorList>
            <person name="Imachi H."/>
            <person name="Nobu M.K."/>
            <person name="Nakahara N."/>
            <person name="Morono Y."/>
            <person name="Ogawara M."/>
            <person name="Takaki Y."/>
            <person name="Takano Y."/>
            <person name="Uematsu K."/>
            <person name="Ikuta T."/>
            <person name="Ito M."/>
            <person name="Matsui Y."/>
            <person name="Miyazaki M."/>
            <person name="Murata K."/>
            <person name="Saito Y."/>
            <person name="Sakai S."/>
            <person name="Song C."/>
            <person name="Tasumi E."/>
            <person name="Yamanaka Y."/>
            <person name="Yamaguchi T."/>
            <person name="Kamagata Y."/>
            <person name="Tamaki H."/>
            <person name="Takai K."/>
        </authorList>
    </citation>
    <scope>NUCLEOTIDE SEQUENCE [LARGE SCALE GENOMIC DNA]</scope>
    <source>
        <strain evidence="2 3">MK-D1</strain>
    </source>
</reference>
<dbReference type="RefSeq" id="WP_147663849.1">
    <property type="nucleotide sequence ID" value="NZ_CP042905.2"/>
</dbReference>
<accession>A0A5B9DDX1</accession>
<proteinExistence type="predicted"/>
<evidence type="ECO:0000256" key="1">
    <source>
        <dbReference type="SAM" id="MobiDB-lite"/>
    </source>
</evidence>
<dbReference type="EMBL" id="CP042905">
    <property type="protein sequence ID" value="QEE16926.1"/>
    <property type="molecule type" value="Genomic_DNA"/>
</dbReference>
<protein>
    <submittedName>
        <fullName evidence="2">Uncharacterized protein</fullName>
    </submittedName>
</protein>
<sequence length="331" mass="38890">MLNGKDVKVDQNLPTKWEYPLYRQLINSCGLASILMLMDPNKNPKLKKILDNIGELIDPIIFKIIPVKESEFIYQYVLQYVLLKALSRDSEKYKFLSKFLTDQFKYDYENQKLISNFNLAESHQKFIEHEMFSIAKAYDRYILEGNTIPTLMLKNETFSVKNDMDLKILMSIFGFDFVAYNSTNGALVYNKKDKEFLDILCKSYINPENRILFGDGKHWQILTGLHTRDLDKWIMKNEKIAPKSSIKDYVISYNDPIIPKQHSVQLKEIISQNYFYIFTKKKSDNSILWEHLQNAIAQDIPNEMDETSNSQNNRTDNKFYKDGLIGDDELF</sequence>
<keyword evidence="3" id="KW-1185">Reference proteome</keyword>
<evidence type="ECO:0000313" key="2">
    <source>
        <dbReference type="EMBL" id="QEE16926.1"/>
    </source>
</evidence>
<feature type="region of interest" description="Disordered" evidence="1">
    <location>
        <begin position="303"/>
        <end position="331"/>
    </location>
</feature>